<dbReference type="PANTHER" id="PTHR39324">
    <property type="entry name" value="CALCIUM DODECIN"/>
    <property type="match status" value="1"/>
</dbReference>
<dbReference type="NCBIfam" id="NF043052">
    <property type="entry name" value="DodecBact"/>
    <property type="match status" value="1"/>
</dbReference>
<dbReference type="Pfam" id="PF07311">
    <property type="entry name" value="Dodecin"/>
    <property type="match status" value="1"/>
</dbReference>
<gene>
    <name evidence="1" type="ORF">GCM10009759_51000</name>
</gene>
<dbReference type="InterPro" id="IPR009923">
    <property type="entry name" value="Dodecin"/>
</dbReference>
<sequence length="75" mass="8363">MTDHTYRVTEIVGTSHEGVDAAIRNGIARANRTLRNLDWFEVVQVRGHIEDGAIEHYQVGLKVGFRLDDNDGADA</sequence>
<dbReference type="PANTHER" id="PTHR39324:SF1">
    <property type="entry name" value="CALCIUM DODECIN"/>
    <property type="match status" value="1"/>
</dbReference>
<proteinExistence type="predicted"/>
<dbReference type="SUPFAM" id="SSF89807">
    <property type="entry name" value="Dodecin-like"/>
    <property type="match status" value="1"/>
</dbReference>
<dbReference type="EMBL" id="BAAANS010000038">
    <property type="protein sequence ID" value="GAA2109953.1"/>
    <property type="molecule type" value="Genomic_DNA"/>
</dbReference>
<dbReference type="InterPro" id="IPR025543">
    <property type="entry name" value="Dodecin-like"/>
</dbReference>
<protein>
    <submittedName>
        <fullName evidence="1">Dodecin family protein</fullName>
    </submittedName>
</protein>
<dbReference type="Gene3D" id="3.30.1660.10">
    <property type="entry name" value="Flavin-binding protein dodecin"/>
    <property type="match status" value="1"/>
</dbReference>
<evidence type="ECO:0000313" key="1">
    <source>
        <dbReference type="EMBL" id="GAA2109953.1"/>
    </source>
</evidence>
<organism evidence="1 2">
    <name type="scientific">Kitasatospora saccharophila</name>
    <dbReference type="NCBI Taxonomy" id="407973"/>
    <lineage>
        <taxon>Bacteria</taxon>
        <taxon>Bacillati</taxon>
        <taxon>Actinomycetota</taxon>
        <taxon>Actinomycetes</taxon>
        <taxon>Kitasatosporales</taxon>
        <taxon>Streptomycetaceae</taxon>
        <taxon>Kitasatospora</taxon>
    </lineage>
</organism>
<evidence type="ECO:0000313" key="2">
    <source>
        <dbReference type="Proteomes" id="UP001500897"/>
    </source>
</evidence>
<accession>A0ABP5J3Q4</accession>
<comment type="caution">
    <text evidence="1">The sequence shown here is derived from an EMBL/GenBank/DDBJ whole genome shotgun (WGS) entry which is preliminary data.</text>
</comment>
<reference evidence="2" key="1">
    <citation type="journal article" date="2019" name="Int. J. Syst. Evol. Microbiol.">
        <title>The Global Catalogue of Microorganisms (GCM) 10K type strain sequencing project: providing services to taxonomists for standard genome sequencing and annotation.</title>
        <authorList>
            <consortium name="The Broad Institute Genomics Platform"/>
            <consortium name="The Broad Institute Genome Sequencing Center for Infectious Disease"/>
            <person name="Wu L."/>
            <person name="Ma J."/>
        </authorList>
    </citation>
    <scope>NUCLEOTIDE SEQUENCE [LARGE SCALE GENOMIC DNA]</scope>
    <source>
        <strain evidence="2">JCM 14559</strain>
    </source>
</reference>
<keyword evidence="2" id="KW-1185">Reference proteome</keyword>
<dbReference type="RefSeq" id="WP_344554949.1">
    <property type="nucleotide sequence ID" value="NZ_BAAANS010000038.1"/>
</dbReference>
<dbReference type="Proteomes" id="UP001500897">
    <property type="component" value="Unassembled WGS sequence"/>
</dbReference>
<dbReference type="InterPro" id="IPR050049">
    <property type="entry name" value="Dodecin_bact"/>
</dbReference>
<dbReference type="InterPro" id="IPR036694">
    <property type="entry name" value="Dodecin-like_sf"/>
</dbReference>
<name>A0ABP5J3Q4_9ACTN</name>